<dbReference type="Gramene" id="OMERI08G07490.1">
    <property type="protein sequence ID" value="OMERI08G07490.1"/>
    <property type="gene ID" value="OMERI08G07490"/>
</dbReference>
<organism evidence="2">
    <name type="scientific">Oryza meridionalis</name>
    <dbReference type="NCBI Taxonomy" id="40149"/>
    <lineage>
        <taxon>Eukaryota</taxon>
        <taxon>Viridiplantae</taxon>
        <taxon>Streptophyta</taxon>
        <taxon>Embryophyta</taxon>
        <taxon>Tracheophyta</taxon>
        <taxon>Spermatophyta</taxon>
        <taxon>Magnoliopsida</taxon>
        <taxon>Liliopsida</taxon>
        <taxon>Poales</taxon>
        <taxon>Poaceae</taxon>
        <taxon>BOP clade</taxon>
        <taxon>Oryzoideae</taxon>
        <taxon>Oryzeae</taxon>
        <taxon>Oryzinae</taxon>
        <taxon>Oryza</taxon>
    </lineage>
</organism>
<evidence type="ECO:0000313" key="3">
    <source>
        <dbReference type="Proteomes" id="UP000008021"/>
    </source>
</evidence>
<reference evidence="2" key="2">
    <citation type="submission" date="2018-05" db="EMBL/GenBank/DDBJ databases">
        <title>OmerRS3 (Oryza meridionalis Reference Sequence Version 3).</title>
        <authorList>
            <person name="Zhang J."/>
            <person name="Kudrna D."/>
            <person name="Lee S."/>
            <person name="Talag J."/>
            <person name="Welchert J."/>
            <person name="Wing R.A."/>
        </authorList>
    </citation>
    <scope>NUCLEOTIDE SEQUENCE [LARGE SCALE GENOMIC DNA]</scope>
    <source>
        <strain evidence="2">cv. OR44</strain>
    </source>
</reference>
<dbReference type="Proteomes" id="UP000008021">
    <property type="component" value="Chromosome 8"/>
</dbReference>
<accession>A0A0E0EJN3</accession>
<evidence type="ECO:0000313" key="2">
    <source>
        <dbReference type="EnsemblPlants" id="OMERI08G07490.1"/>
    </source>
</evidence>
<sequence>MQSTTSANAAACRPHSHGHAAAVASTDHIPRAEAEPYWQGKTAASSPRWHVILDFSSCLLKGST</sequence>
<reference evidence="2" key="1">
    <citation type="submission" date="2015-04" db="UniProtKB">
        <authorList>
            <consortium name="EnsemblPlants"/>
        </authorList>
    </citation>
    <scope>IDENTIFICATION</scope>
</reference>
<protein>
    <submittedName>
        <fullName evidence="2">Uncharacterized protein</fullName>
    </submittedName>
</protein>
<name>A0A0E0EJN3_9ORYZ</name>
<keyword evidence="3" id="KW-1185">Reference proteome</keyword>
<dbReference type="HOGENOM" id="CLU_2871500_0_0_1"/>
<feature type="region of interest" description="Disordered" evidence="1">
    <location>
        <begin position="1"/>
        <end position="27"/>
    </location>
</feature>
<dbReference type="EnsemblPlants" id="OMERI08G07490.1">
    <property type="protein sequence ID" value="OMERI08G07490.1"/>
    <property type="gene ID" value="OMERI08G07490"/>
</dbReference>
<proteinExistence type="predicted"/>
<evidence type="ECO:0000256" key="1">
    <source>
        <dbReference type="SAM" id="MobiDB-lite"/>
    </source>
</evidence>
<dbReference type="AlphaFoldDB" id="A0A0E0EJN3"/>